<organism evidence="1 2">
    <name type="scientific">Deinococcus psychrotolerans</name>
    <dbReference type="NCBI Taxonomy" id="2489213"/>
    <lineage>
        <taxon>Bacteria</taxon>
        <taxon>Thermotogati</taxon>
        <taxon>Deinococcota</taxon>
        <taxon>Deinococci</taxon>
        <taxon>Deinococcales</taxon>
        <taxon>Deinococcaceae</taxon>
        <taxon>Deinococcus</taxon>
    </lineage>
</organism>
<keyword evidence="1" id="KW-0614">Plasmid</keyword>
<dbReference type="KEGG" id="dph:EHF33_20515"/>
<keyword evidence="2" id="KW-1185">Reference proteome</keyword>
<dbReference type="RefSeq" id="WP_124875761.1">
    <property type="nucleotide sequence ID" value="NZ_CP034188.1"/>
</dbReference>
<gene>
    <name evidence="1" type="ORF">EHF33_20515</name>
</gene>
<proteinExistence type="predicted"/>
<dbReference type="Proteomes" id="UP000276417">
    <property type="component" value="Plasmid unnamed4"/>
</dbReference>
<geneLocation type="plasmid" evidence="1 2">
    <name>unnamed4</name>
</geneLocation>
<evidence type="ECO:0000313" key="1">
    <source>
        <dbReference type="EMBL" id="AZI45295.1"/>
    </source>
</evidence>
<sequence length="147" mass="15614">MTALPFTNPCFPTVLVPVRVGAECASDVSKWSVSHFQGQHSYLVRQGRIAEAQALAAAHVGEGNIDAESYAATLCAEFDASRPFATIEGPVGASINPHITMITAGPVSHLSLVDAQNLILHLTQAVAAARPDECVTMTIEEFLQREA</sequence>
<accession>A0A3G8YK71</accession>
<dbReference type="EMBL" id="CP034188">
    <property type="protein sequence ID" value="AZI45295.1"/>
    <property type="molecule type" value="Genomic_DNA"/>
</dbReference>
<protein>
    <submittedName>
        <fullName evidence="1">Uncharacterized protein</fullName>
    </submittedName>
</protein>
<name>A0A3G8YK71_9DEIO</name>
<dbReference type="AlphaFoldDB" id="A0A3G8YK71"/>
<evidence type="ECO:0000313" key="2">
    <source>
        <dbReference type="Proteomes" id="UP000276417"/>
    </source>
</evidence>
<reference evidence="1 2" key="1">
    <citation type="submission" date="2018-11" db="EMBL/GenBank/DDBJ databases">
        <title>Deinococcus shelandsis sp. nov., isolated from South Shetland Islands soil of Antarctica.</title>
        <authorList>
            <person name="Tian J."/>
        </authorList>
    </citation>
    <scope>NUCLEOTIDE SEQUENCE [LARGE SCALE GENOMIC DNA]</scope>
    <source>
        <strain evidence="1 2">S14-83T</strain>
        <plasmid evidence="1 2">unnamed4</plasmid>
    </source>
</reference>